<dbReference type="Proteomes" id="UP001499924">
    <property type="component" value="Unassembled WGS sequence"/>
</dbReference>
<evidence type="ECO:0000256" key="2">
    <source>
        <dbReference type="ARBA" id="ARBA00022475"/>
    </source>
</evidence>
<dbReference type="Pfam" id="PF02653">
    <property type="entry name" value="BPD_transp_2"/>
    <property type="match status" value="1"/>
</dbReference>
<feature type="transmembrane region" description="Helical" evidence="6">
    <location>
        <begin position="327"/>
        <end position="345"/>
    </location>
</feature>
<feature type="transmembrane region" description="Helical" evidence="6">
    <location>
        <begin position="298"/>
        <end position="315"/>
    </location>
</feature>
<evidence type="ECO:0000313" key="7">
    <source>
        <dbReference type="EMBL" id="GAA3181846.1"/>
    </source>
</evidence>
<gene>
    <name evidence="7" type="ORF">GCM10010531_40110</name>
</gene>
<evidence type="ECO:0000256" key="4">
    <source>
        <dbReference type="ARBA" id="ARBA00022989"/>
    </source>
</evidence>
<sequence>MTTTPTAPATTPAGRVRAVLRSPILLSVLGALLIGAVMLLGAGGNPFEAYAAMVEGAFGPTQWRNTLIVAVPVVGMALAVAVPLRAGVVNLGGEGQIVLGGITAAVVAAGVDLPAPLSLVVALGAGTLAGALLGALPAVLENRLGVPLLVSSLLISYPVVALASYLVRFPLRDPGTGLPQSRVFDEAYRMPVFAGIGLSALILVVVIALVVQVDSRTPFGYEVRLTGHNRRFTEYAGVAVPRMVTRLMATGGGIAGLIGAMVVTSVPYRFIDGALVVPAYTWTGLLAALLARANPLGAVAAGVFFAALQVGGFGMERETEVPRELSSILQATVIVILAATVAATARRARTRKDAA</sequence>
<comment type="subcellular location">
    <subcellularLocation>
        <location evidence="1">Cell membrane</location>
        <topology evidence="1">Multi-pass membrane protein</topology>
    </subcellularLocation>
</comment>
<feature type="transmembrane region" description="Helical" evidence="6">
    <location>
        <begin position="274"/>
        <end position="291"/>
    </location>
</feature>
<keyword evidence="3 6" id="KW-0812">Transmembrane</keyword>
<feature type="transmembrane region" description="Helical" evidence="6">
    <location>
        <begin position="24"/>
        <end position="43"/>
    </location>
</feature>
<feature type="transmembrane region" description="Helical" evidence="6">
    <location>
        <begin position="187"/>
        <end position="211"/>
    </location>
</feature>
<reference evidence="8" key="1">
    <citation type="journal article" date="2019" name="Int. J. Syst. Evol. Microbiol.">
        <title>The Global Catalogue of Microorganisms (GCM) 10K type strain sequencing project: providing services to taxonomists for standard genome sequencing and annotation.</title>
        <authorList>
            <consortium name="The Broad Institute Genomics Platform"/>
            <consortium name="The Broad Institute Genome Sequencing Center for Infectious Disease"/>
            <person name="Wu L."/>
            <person name="Ma J."/>
        </authorList>
    </citation>
    <scope>NUCLEOTIDE SEQUENCE [LARGE SCALE GENOMIC DNA]</scope>
    <source>
        <strain evidence="8">JCM 15614</strain>
    </source>
</reference>
<name>A0ABP6PNN2_9ACTN</name>
<organism evidence="7 8">
    <name type="scientific">Blastococcus jejuensis</name>
    <dbReference type="NCBI Taxonomy" id="351224"/>
    <lineage>
        <taxon>Bacteria</taxon>
        <taxon>Bacillati</taxon>
        <taxon>Actinomycetota</taxon>
        <taxon>Actinomycetes</taxon>
        <taxon>Geodermatophilales</taxon>
        <taxon>Geodermatophilaceae</taxon>
        <taxon>Blastococcus</taxon>
    </lineage>
</organism>
<evidence type="ECO:0000313" key="8">
    <source>
        <dbReference type="Proteomes" id="UP001499924"/>
    </source>
</evidence>
<feature type="transmembrane region" description="Helical" evidence="6">
    <location>
        <begin position="91"/>
        <end position="111"/>
    </location>
</feature>
<evidence type="ECO:0000256" key="6">
    <source>
        <dbReference type="SAM" id="Phobius"/>
    </source>
</evidence>
<dbReference type="RefSeq" id="WP_344690839.1">
    <property type="nucleotide sequence ID" value="NZ_BAAAVV010000014.1"/>
</dbReference>
<keyword evidence="8" id="KW-1185">Reference proteome</keyword>
<dbReference type="EMBL" id="BAAAVV010000014">
    <property type="protein sequence ID" value="GAA3181846.1"/>
    <property type="molecule type" value="Genomic_DNA"/>
</dbReference>
<accession>A0ABP6PNN2</accession>
<keyword evidence="5 6" id="KW-0472">Membrane</keyword>
<evidence type="ECO:0000256" key="5">
    <source>
        <dbReference type="ARBA" id="ARBA00023136"/>
    </source>
</evidence>
<proteinExistence type="predicted"/>
<dbReference type="InterPro" id="IPR001851">
    <property type="entry name" value="ABC_transp_permease"/>
</dbReference>
<keyword evidence="4 6" id="KW-1133">Transmembrane helix</keyword>
<dbReference type="CDD" id="cd06580">
    <property type="entry name" value="TM_PBP1_transp_TpRbsC_like"/>
    <property type="match status" value="1"/>
</dbReference>
<feature type="transmembrane region" description="Helical" evidence="6">
    <location>
        <begin position="247"/>
        <end position="268"/>
    </location>
</feature>
<evidence type="ECO:0000256" key="1">
    <source>
        <dbReference type="ARBA" id="ARBA00004651"/>
    </source>
</evidence>
<dbReference type="PANTHER" id="PTHR47089">
    <property type="entry name" value="ABC TRANSPORTER, PERMEASE PROTEIN"/>
    <property type="match status" value="1"/>
</dbReference>
<dbReference type="PANTHER" id="PTHR47089:SF1">
    <property type="entry name" value="GUANOSINE ABC TRANSPORTER PERMEASE PROTEIN NUPP"/>
    <property type="match status" value="1"/>
</dbReference>
<feature type="transmembrane region" description="Helical" evidence="6">
    <location>
        <begin position="146"/>
        <end position="167"/>
    </location>
</feature>
<protein>
    <submittedName>
        <fullName evidence="7">ABC transporter permease</fullName>
    </submittedName>
</protein>
<evidence type="ECO:0000256" key="3">
    <source>
        <dbReference type="ARBA" id="ARBA00022692"/>
    </source>
</evidence>
<feature type="transmembrane region" description="Helical" evidence="6">
    <location>
        <begin position="117"/>
        <end position="139"/>
    </location>
</feature>
<feature type="transmembrane region" description="Helical" evidence="6">
    <location>
        <begin position="63"/>
        <end position="84"/>
    </location>
</feature>
<keyword evidence="2" id="KW-1003">Cell membrane</keyword>
<comment type="caution">
    <text evidence="7">The sequence shown here is derived from an EMBL/GenBank/DDBJ whole genome shotgun (WGS) entry which is preliminary data.</text>
</comment>